<comment type="similarity">
    <text evidence="2">Belongs to the NAD(P)-dependent epimerase/dehydratase family.</text>
</comment>
<feature type="domain" description="NAD-dependent epimerase/dehydratase" evidence="3">
    <location>
        <begin position="3"/>
        <end position="194"/>
    </location>
</feature>
<comment type="pathway">
    <text evidence="1">Bacterial outer membrane biogenesis; LPS O-antigen biosynthesis.</text>
</comment>
<keyword evidence="5" id="KW-1185">Reference proteome</keyword>
<evidence type="ECO:0000313" key="4">
    <source>
        <dbReference type="EMBL" id="GGQ33880.1"/>
    </source>
</evidence>
<dbReference type="InterPro" id="IPR001509">
    <property type="entry name" value="Epimerase_deHydtase"/>
</dbReference>
<dbReference type="Pfam" id="PF01370">
    <property type="entry name" value="Epimerase"/>
    <property type="match status" value="1"/>
</dbReference>
<sequence length="272" mass="31049">MNILLLGSTGMLGKTINAGLNESYNTLCPNRRNLDVTNKETLLNYCRLNKVDAIINCIVEYDSTEPFKMFQINSLLPMTLFEVANELGMSKFINISTLSADNRKENEYFDSYGLSKLLSDKFILNSQSGSAHPYIIRCPQIISADSLDNQFFIKNIIDSLVRGNEIVIYGNNDPYRNIITPNEVCKLVVYLLSSDTVVDKFINALNPKSRKLSEMIDFFAKIIGVPARYSFERSKNDIKNYFIPEMLSCHFKHILCDTDTSIQIELLKYIEK</sequence>
<dbReference type="SUPFAM" id="SSF51735">
    <property type="entry name" value="NAD(P)-binding Rossmann-fold domains"/>
    <property type="match status" value="1"/>
</dbReference>
<dbReference type="RefSeq" id="WP_160054022.1">
    <property type="nucleotide sequence ID" value="NZ_BMQX01000041.1"/>
</dbReference>
<evidence type="ECO:0000313" key="5">
    <source>
        <dbReference type="Proteomes" id="UP000619118"/>
    </source>
</evidence>
<dbReference type="EMBL" id="BMQX01000041">
    <property type="protein sequence ID" value="GGQ33880.1"/>
    <property type="molecule type" value="Genomic_DNA"/>
</dbReference>
<evidence type="ECO:0000256" key="2">
    <source>
        <dbReference type="ARBA" id="ARBA00007637"/>
    </source>
</evidence>
<reference evidence="5" key="1">
    <citation type="journal article" date="2019" name="Int. J. Syst. Evol. Microbiol.">
        <title>The Global Catalogue of Microorganisms (GCM) 10K type strain sequencing project: providing services to taxonomists for standard genome sequencing and annotation.</title>
        <authorList>
            <consortium name="The Broad Institute Genomics Platform"/>
            <consortium name="The Broad Institute Genome Sequencing Center for Infectious Disease"/>
            <person name="Wu L."/>
            <person name="Ma J."/>
        </authorList>
    </citation>
    <scope>NUCLEOTIDE SEQUENCE [LARGE SCALE GENOMIC DNA]</scope>
    <source>
        <strain evidence="5">JCM 32306</strain>
    </source>
</reference>
<organism evidence="4 5">
    <name type="scientific">Shewanella litoralis</name>
    <dbReference type="NCBI Taxonomy" id="2282700"/>
    <lineage>
        <taxon>Bacteria</taxon>
        <taxon>Pseudomonadati</taxon>
        <taxon>Pseudomonadota</taxon>
        <taxon>Gammaproteobacteria</taxon>
        <taxon>Alteromonadales</taxon>
        <taxon>Shewanellaceae</taxon>
        <taxon>Shewanella</taxon>
    </lineage>
</organism>
<name>A0ABQ2RKK8_9GAMM</name>
<dbReference type="Proteomes" id="UP000619118">
    <property type="component" value="Unassembled WGS sequence"/>
</dbReference>
<gene>
    <name evidence="4" type="ORF">GCM10009411_36560</name>
</gene>
<evidence type="ECO:0000259" key="3">
    <source>
        <dbReference type="Pfam" id="PF01370"/>
    </source>
</evidence>
<evidence type="ECO:0000256" key="1">
    <source>
        <dbReference type="ARBA" id="ARBA00005125"/>
    </source>
</evidence>
<comment type="caution">
    <text evidence="4">The sequence shown here is derived from an EMBL/GenBank/DDBJ whole genome shotgun (WGS) entry which is preliminary data.</text>
</comment>
<accession>A0ABQ2RKK8</accession>
<dbReference type="PANTHER" id="PTHR43000">
    <property type="entry name" value="DTDP-D-GLUCOSE 4,6-DEHYDRATASE-RELATED"/>
    <property type="match status" value="1"/>
</dbReference>
<dbReference type="Gene3D" id="3.40.50.720">
    <property type="entry name" value="NAD(P)-binding Rossmann-like Domain"/>
    <property type="match status" value="1"/>
</dbReference>
<proteinExistence type="inferred from homology"/>
<protein>
    <recommendedName>
        <fullName evidence="3">NAD-dependent epimerase/dehydratase domain-containing protein</fullName>
    </recommendedName>
</protein>
<dbReference type="InterPro" id="IPR036291">
    <property type="entry name" value="NAD(P)-bd_dom_sf"/>
</dbReference>